<dbReference type="Pfam" id="PF02410">
    <property type="entry name" value="RsfS"/>
    <property type="match status" value="1"/>
</dbReference>
<dbReference type="InterPro" id="IPR004394">
    <property type="entry name" value="Iojap/RsfS/C7orf30"/>
</dbReference>
<accession>A0A094J0D4</accession>
<dbReference type="EMBL" id="JPER01000001">
    <property type="protein sequence ID" value="KFZ31549.1"/>
    <property type="molecule type" value="Genomic_DNA"/>
</dbReference>
<dbReference type="GO" id="GO:0005737">
    <property type="term" value="C:cytoplasm"/>
    <property type="evidence" value="ECO:0007669"/>
    <property type="project" value="UniProtKB-SubCell"/>
</dbReference>
<dbReference type="RefSeq" id="WP_034773884.1">
    <property type="nucleotide sequence ID" value="NZ_JPER01000001.1"/>
</dbReference>
<dbReference type="AlphaFoldDB" id="A0A094J0D4"/>
<comment type="caution">
    <text evidence="3">The sequence shown here is derived from an EMBL/GenBank/DDBJ whole genome shotgun (WGS) entry which is preliminary data.</text>
</comment>
<dbReference type="PANTHER" id="PTHR21043">
    <property type="entry name" value="IOJAP SUPERFAMILY ORTHOLOG"/>
    <property type="match status" value="1"/>
</dbReference>
<comment type="similarity">
    <text evidence="1 2">Belongs to the Iojap/RsfS family.</text>
</comment>
<dbReference type="eggNOG" id="COG0799">
    <property type="taxonomic scope" value="Bacteria"/>
</dbReference>
<keyword evidence="2" id="KW-0963">Cytoplasm</keyword>
<keyword evidence="2" id="KW-0810">Translation regulation</keyword>
<dbReference type="PANTHER" id="PTHR21043:SF0">
    <property type="entry name" value="MITOCHONDRIAL ASSEMBLY OF RIBOSOMAL LARGE SUBUNIT PROTEIN 1"/>
    <property type="match status" value="1"/>
</dbReference>
<dbReference type="NCBIfam" id="TIGR00090">
    <property type="entry name" value="rsfS_iojap_ybeB"/>
    <property type="match status" value="1"/>
</dbReference>
<protein>
    <recommendedName>
        <fullName evidence="2">Ribosomal silencing factor RsfS</fullName>
    </recommendedName>
</protein>
<evidence type="ECO:0000256" key="1">
    <source>
        <dbReference type="ARBA" id="ARBA00010574"/>
    </source>
</evidence>
<organism evidence="3 4">
    <name type="scientific">Pseudidiomarina salinarum</name>
    <dbReference type="NCBI Taxonomy" id="435908"/>
    <lineage>
        <taxon>Bacteria</taxon>
        <taxon>Pseudomonadati</taxon>
        <taxon>Pseudomonadota</taxon>
        <taxon>Gammaproteobacteria</taxon>
        <taxon>Alteromonadales</taxon>
        <taxon>Idiomarinaceae</taxon>
        <taxon>Pseudidiomarina</taxon>
    </lineage>
</organism>
<dbReference type="HAMAP" id="MF_01477">
    <property type="entry name" value="Iojap_RsfS"/>
    <property type="match status" value="1"/>
</dbReference>
<evidence type="ECO:0000313" key="4">
    <source>
        <dbReference type="Proteomes" id="UP000054363"/>
    </source>
</evidence>
<dbReference type="SUPFAM" id="SSF81301">
    <property type="entry name" value="Nucleotidyltransferase"/>
    <property type="match status" value="1"/>
</dbReference>
<dbReference type="Gene3D" id="3.30.460.10">
    <property type="entry name" value="Beta Polymerase, domain 2"/>
    <property type="match status" value="1"/>
</dbReference>
<evidence type="ECO:0000256" key="2">
    <source>
        <dbReference type="HAMAP-Rule" id="MF_01477"/>
    </source>
</evidence>
<dbReference type="STRING" id="435908.IDSA_02235"/>
<evidence type="ECO:0000313" key="3">
    <source>
        <dbReference type="EMBL" id="KFZ31549.1"/>
    </source>
</evidence>
<comment type="function">
    <text evidence="2">Functions as a ribosomal silencing factor. Interacts with ribosomal protein uL14 (rplN), blocking formation of intersubunit bridge B8. Prevents association of the 30S and 50S ribosomal subunits and the formation of functional ribosomes, thus repressing translation.</text>
</comment>
<sequence length="107" mass="12219">MQAEQLRHFVVEKIEELKGRDINVLDVQEQTDVAVYMIVCSGNSKTHVKSIANHVATEAKREGVAPLGVEGHEHSEWVLVDLGDVVVHVMQEPIRDFYELEKLWSRK</sequence>
<gene>
    <name evidence="2" type="primary">rsfS</name>
    <name evidence="3" type="ORF">IDSA_02235</name>
</gene>
<proteinExistence type="inferred from homology"/>
<name>A0A094J0D4_9GAMM</name>
<keyword evidence="2" id="KW-0678">Repressor</keyword>
<dbReference type="GO" id="GO:0043023">
    <property type="term" value="F:ribosomal large subunit binding"/>
    <property type="evidence" value="ECO:0007669"/>
    <property type="project" value="TreeGrafter"/>
</dbReference>
<reference evidence="3 4" key="1">
    <citation type="submission" date="2014-06" db="EMBL/GenBank/DDBJ databases">
        <title>The draft genome sequence of Idiomarina salinarum ISL-52.</title>
        <authorList>
            <person name="Du J."/>
            <person name="Shao Z."/>
        </authorList>
    </citation>
    <scope>NUCLEOTIDE SEQUENCE [LARGE SCALE GENOMIC DNA]</scope>
    <source>
        <strain evidence="3 4">ISL-52</strain>
    </source>
</reference>
<dbReference type="GO" id="GO:0042256">
    <property type="term" value="P:cytosolic ribosome assembly"/>
    <property type="evidence" value="ECO:0007669"/>
    <property type="project" value="UniProtKB-UniRule"/>
</dbReference>
<dbReference type="OrthoDB" id="9793681at2"/>
<dbReference type="Proteomes" id="UP000054363">
    <property type="component" value="Unassembled WGS sequence"/>
</dbReference>
<comment type="subcellular location">
    <subcellularLocation>
        <location evidence="2">Cytoplasm</location>
    </subcellularLocation>
</comment>
<dbReference type="GO" id="GO:0090071">
    <property type="term" value="P:negative regulation of ribosome biogenesis"/>
    <property type="evidence" value="ECO:0007669"/>
    <property type="project" value="UniProtKB-UniRule"/>
</dbReference>
<keyword evidence="4" id="KW-1185">Reference proteome</keyword>
<comment type="subunit">
    <text evidence="2">Interacts with ribosomal protein uL14 (rplN).</text>
</comment>
<dbReference type="InterPro" id="IPR043519">
    <property type="entry name" value="NT_sf"/>
</dbReference>
<dbReference type="GO" id="GO:0017148">
    <property type="term" value="P:negative regulation of translation"/>
    <property type="evidence" value="ECO:0007669"/>
    <property type="project" value="UniProtKB-UniRule"/>
</dbReference>